<protein>
    <submittedName>
        <fullName evidence="1">Uncharacterized protein</fullName>
    </submittedName>
</protein>
<name>A0A2P2N8G0_RHIMU</name>
<accession>A0A2P2N8G0</accession>
<organism evidence="1">
    <name type="scientific">Rhizophora mucronata</name>
    <name type="common">Asiatic mangrove</name>
    <dbReference type="NCBI Taxonomy" id="61149"/>
    <lineage>
        <taxon>Eukaryota</taxon>
        <taxon>Viridiplantae</taxon>
        <taxon>Streptophyta</taxon>
        <taxon>Embryophyta</taxon>
        <taxon>Tracheophyta</taxon>
        <taxon>Spermatophyta</taxon>
        <taxon>Magnoliopsida</taxon>
        <taxon>eudicotyledons</taxon>
        <taxon>Gunneridae</taxon>
        <taxon>Pentapetalae</taxon>
        <taxon>rosids</taxon>
        <taxon>fabids</taxon>
        <taxon>Malpighiales</taxon>
        <taxon>Rhizophoraceae</taxon>
        <taxon>Rhizophora</taxon>
    </lineage>
</organism>
<proteinExistence type="predicted"/>
<dbReference type="AlphaFoldDB" id="A0A2P2N8G0"/>
<reference evidence="1" key="1">
    <citation type="submission" date="2018-02" db="EMBL/GenBank/DDBJ databases">
        <title>Rhizophora mucronata_Transcriptome.</title>
        <authorList>
            <person name="Meera S.P."/>
            <person name="Sreeshan A."/>
            <person name="Augustine A."/>
        </authorList>
    </citation>
    <scope>NUCLEOTIDE SEQUENCE</scope>
    <source>
        <tissue evidence="1">Leaf</tissue>
    </source>
</reference>
<dbReference type="EMBL" id="GGEC01058273">
    <property type="protein sequence ID" value="MBX38757.1"/>
    <property type="molecule type" value="Transcribed_RNA"/>
</dbReference>
<sequence>MHDRDIEEDKTRHHLNNLERIQLCCGKQNSCQACKYNQMNYKCMNLMERQRDESKSGDPKVGWGKEFMDKHHVYLKHHV</sequence>
<evidence type="ECO:0000313" key="1">
    <source>
        <dbReference type="EMBL" id="MBX38757.1"/>
    </source>
</evidence>